<keyword evidence="2" id="KW-1185">Reference proteome</keyword>
<gene>
    <name evidence="1" type="ORF">HPB47_017760</name>
</gene>
<protein>
    <submittedName>
        <fullName evidence="1">Uncharacterized protein</fullName>
    </submittedName>
</protein>
<dbReference type="Proteomes" id="UP000805193">
    <property type="component" value="Unassembled WGS sequence"/>
</dbReference>
<evidence type="ECO:0000313" key="2">
    <source>
        <dbReference type="Proteomes" id="UP000805193"/>
    </source>
</evidence>
<comment type="caution">
    <text evidence="1">The sequence shown here is derived from an EMBL/GenBank/DDBJ whole genome shotgun (WGS) entry which is preliminary data.</text>
</comment>
<organism evidence="1 2">
    <name type="scientific">Ixodes persulcatus</name>
    <name type="common">Taiga tick</name>
    <dbReference type="NCBI Taxonomy" id="34615"/>
    <lineage>
        <taxon>Eukaryota</taxon>
        <taxon>Metazoa</taxon>
        <taxon>Ecdysozoa</taxon>
        <taxon>Arthropoda</taxon>
        <taxon>Chelicerata</taxon>
        <taxon>Arachnida</taxon>
        <taxon>Acari</taxon>
        <taxon>Parasitiformes</taxon>
        <taxon>Ixodida</taxon>
        <taxon>Ixodoidea</taxon>
        <taxon>Ixodidae</taxon>
        <taxon>Ixodinae</taxon>
        <taxon>Ixodes</taxon>
    </lineage>
</organism>
<dbReference type="EMBL" id="JABSTQ010006734">
    <property type="protein sequence ID" value="KAG0436780.1"/>
    <property type="molecule type" value="Genomic_DNA"/>
</dbReference>
<evidence type="ECO:0000313" key="1">
    <source>
        <dbReference type="EMBL" id="KAG0436780.1"/>
    </source>
</evidence>
<reference evidence="1 2" key="1">
    <citation type="journal article" date="2020" name="Cell">
        <title>Large-Scale Comparative Analyses of Tick Genomes Elucidate Their Genetic Diversity and Vector Capacities.</title>
        <authorList>
            <consortium name="Tick Genome and Microbiome Consortium (TIGMIC)"/>
            <person name="Jia N."/>
            <person name="Wang J."/>
            <person name="Shi W."/>
            <person name="Du L."/>
            <person name="Sun Y."/>
            <person name="Zhan W."/>
            <person name="Jiang J.F."/>
            <person name="Wang Q."/>
            <person name="Zhang B."/>
            <person name="Ji P."/>
            <person name="Bell-Sakyi L."/>
            <person name="Cui X.M."/>
            <person name="Yuan T.T."/>
            <person name="Jiang B.G."/>
            <person name="Yang W.F."/>
            <person name="Lam T.T."/>
            <person name="Chang Q.C."/>
            <person name="Ding S.J."/>
            <person name="Wang X.J."/>
            <person name="Zhu J.G."/>
            <person name="Ruan X.D."/>
            <person name="Zhao L."/>
            <person name="Wei J.T."/>
            <person name="Ye R.Z."/>
            <person name="Que T.C."/>
            <person name="Du C.H."/>
            <person name="Zhou Y.H."/>
            <person name="Cheng J.X."/>
            <person name="Dai P.F."/>
            <person name="Guo W.B."/>
            <person name="Han X.H."/>
            <person name="Huang E.J."/>
            <person name="Li L.F."/>
            <person name="Wei W."/>
            <person name="Gao Y.C."/>
            <person name="Liu J.Z."/>
            <person name="Shao H.Z."/>
            <person name="Wang X."/>
            <person name="Wang C.C."/>
            <person name="Yang T.C."/>
            <person name="Huo Q.B."/>
            <person name="Li W."/>
            <person name="Chen H.Y."/>
            <person name="Chen S.E."/>
            <person name="Zhou L.G."/>
            <person name="Ni X.B."/>
            <person name="Tian J.H."/>
            <person name="Sheng Y."/>
            <person name="Liu T."/>
            <person name="Pan Y.S."/>
            <person name="Xia L.Y."/>
            <person name="Li J."/>
            <person name="Zhao F."/>
            <person name="Cao W.C."/>
        </authorList>
    </citation>
    <scope>NUCLEOTIDE SEQUENCE [LARGE SCALE GENOMIC DNA]</scope>
    <source>
        <strain evidence="1">Iper-2018</strain>
    </source>
</reference>
<sequence length="1052" mass="116900">MEVTVEGELIRPEELEVPNQWFTSRKSKIVPLESITRESDQSRAPTKAMGRKMALKSIERRQMRMPTEATKIVLRPRGGLTKLIQYGTAHLGDVIKAAAGIDPKEEGDDIFSPNLKQQSILVGITCEKRKLKYACIKQIMLDGECVETSAYVATPEDCGKGVIYDIPLFYTIEDIKTRLDRRDNPKILGVRRLGKESKAVMLLFEENTMPTIYKKKFEICTACGRLGHRDDVCPDPKNVRCRGCGLERPPKDHSCEPKCQLCGKGHILGDKKCREKEAVGAETTSDRLIGTPEPTERAEAGEGLQDWIQGIRWNPEADPAPGPTPGEEASPGDVPAPEAWPTHENEVGARSPRPVAPEPPSSEGKMVTEATLPPPLKRKFQDDNGTMWLWGISTRIIRPGGTLISAQKVDNCGRTCKTRVGNSVSVDTSPDLTLSKNVRGLEWHNSELNFGSDHYILVSLLKEGLKTRRARAPATVEWDQFRTIRSNQEGTPICDIGEWAEQLKSNVGEVTKTLEGEDAPEIADSRLLHMWEAKQSMERRLRTQKWNRTLRRRLARHNKEIEDYSFKLCEQNWGNKCDQMEGEMNLARTWGMLRHLLDPENSKTQSGIRLAKARQAFDGGDDDFMQKLIENYVGETHQTPLPDYDGAHNEALDAPITEAEVRAELVRLRTKSAPGPDGITNKMLRNLDDTSIGYLTEYMLECWDKGELPQQWKSANVILIPKPGKPPQLGNLRLISLTSCIGKLMEHVIQTRLIEYLEKQDLLPYTMIGFRPHLCTQDIMLQIKHDIVDSRSKDAKMILGLDLTKAFDNGSVLSPLLFNVAMCAPPGQLERIEGLQFSLYADDITLWVNQGSDSEIEQRLQAATDTIVRYAAERGLACSPQKSELFVYNPKHLRCKAPSDILIQVAGAEVDAACGHDGRAVAAVVDGRGNAVTAVSLRTRSAAVAEEVAVALACILDQRQIARKITLIWTPAHASVPGNEAAHELARGLYHRAGEDPLWQGSVRTLSSSSASSDWLKRPLGHKTSWPASKAVPPASPAWCRGGRENANSVGQ</sequence>
<name>A0AC60QMG4_IXOPE</name>
<proteinExistence type="predicted"/>
<accession>A0AC60QMG4</accession>